<dbReference type="InterPro" id="IPR013078">
    <property type="entry name" value="His_Pase_superF_clade-1"/>
</dbReference>
<dbReference type="Pfam" id="PF00300">
    <property type="entry name" value="His_Phos_1"/>
    <property type="match status" value="1"/>
</dbReference>
<dbReference type="PANTHER" id="PTHR47623:SF1">
    <property type="entry name" value="OS09G0287300 PROTEIN"/>
    <property type="match status" value="1"/>
</dbReference>
<dbReference type="SUPFAM" id="SSF53254">
    <property type="entry name" value="Phosphoglycerate mutase-like"/>
    <property type="match status" value="1"/>
</dbReference>
<accession>A0A0F6Z4J7</accession>
<protein>
    <submittedName>
        <fullName evidence="1">Phosphohistidine phosphatase</fullName>
    </submittedName>
</protein>
<sequence length="170" mass="18926">MSPTHRLVILRHAKSSWSTGVLDHKRPLNERGLRDGVAAGQWLAGNIGEIDHVLCSDATRTQLTWERVQLGGATAKGSSFHNDIYENQVSEFEHLITGLPEEVGTALLIGHWPGVEELANHFGIRDSHPGWNQMDEKFPTSAIAVLEFNTPWSKLERNSARLTDFVIPRG</sequence>
<dbReference type="HOGENOM" id="CLU_084603_2_3_11"/>
<gene>
    <name evidence="1" type="ORF">YH66_00700</name>
</gene>
<dbReference type="InterPro" id="IPR029033">
    <property type="entry name" value="His_PPase_superfam"/>
</dbReference>
<proteinExistence type="predicted"/>
<organism evidence="1 2">
    <name type="scientific">[Brevibacterium] flavum</name>
    <dbReference type="NCBI Taxonomy" id="92706"/>
    <lineage>
        <taxon>Bacteria</taxon>
        <taxon>Bacillati</taxon>
        <taxon>Actinomycetota</taxon>
        <taxon>Actinomycetes</taxon>
        <taxon>Mycobacteriales</taxon>
        <taxon>Corynebacteriaceae</taxon>
        <taxon>Corynebacterium</taxon>
    </lineage>
</organism>
<dbReference type="RefSeq" id="WP_003863691.1">
    <property type="nucleotide sequence ID" value="NZ_CP011309.1"/>
</dbReference>
<dbReference type="Proteomes" id="UP000034037">
    <property type="component" value="Chromosome"/>
</dbReference>
<name>A0A0F6Z4J7_9CORY</name>
<dbReference type="PANTHER" id="PTHR47623">
    <property type="entry name" value="OS09G0287300 PROTEIN"/>
    <property type="match status" value="1"/>
</dbReference>
<reference evidence="1 2" key="1">
    <citation type="submission" date="2015-04" db="EMBL/GenBank/DDBJ databases">
        <title>Complete Genome Sequence of Brevibacterium flavum ATCC 15168.</title>
        <authorList>
            <person name="Ahn J."/>
            <person name="Park G."/>
            <person name="Jeon W."/>
            <person name="Jang Y."/>
            <person name="Jang M."/>
            <person name="Lee H."/>
            <person name="Lee H."/>
        </authorList>
    </citation>
    <scope>NUCLEOTIDE SEQUENCE [LARGE SCALE GENOMIC DNA]</scope>
    <source>
        <strain evidence="1 2">ATCC 15168</strain>
    </source>
</reference>
<dbReference type="EMBL" id="CP011309">
    <property type="protein sequence ID" value="AKF26177.1"/>
    <property type="molecule type" value="Genomic_DNA"/>
</dbReference>
<dbReference type="PATRIC" id="fig|92706.3.peg.139"/>
<evidence type="ECO:0000313" key="1">
    <source>
        <dbReference type="EMBL" id="AKF26177.1"/>
    </source>
</evidence>
<dbReference type="CDD" id="cd07067">
    <property type="entry name" value="HP_PGM_like"/>
    <property type="match status" value="1"/>
</dbReference>
<dbReference type="AlphaFoldDB" id="A0A0F6Z4J7"/>
<dbReference type="Gene3D" id="3.40.50.1240">
    <property type="entry name" value="Phosphoglycerate mutase-like"/>
    <property type="match status" value="1"/>
</dbReference>
<evidence type="ECO:0000313" key="2">
    <source>
        <dbReference type="Proteomes" id="UP000034037"/>
    </source>
</evidence>
<keyword evidence="2" id="KW-1185">Reference proteome</keyword>